<proteinExistence type="predicted"/>
<protein>
    <submittedName>
        <fullName evidence="2">Poly(A)-specific ribonuclease</fullName>
    </submittedName>
</protein>
<evidence type="ECO:0000313" key="2">
    <source>
        <dbReference type="WBParaSite" id="PS1159_v2.g15844.t1"/>
    </source>
</evidence>
<dbReference type="Proteomes" id="UP000887580">
    <property type="component" value="Unplaced"/>
</dbReference>
<organism evidence="1 2">
    <name type="scientific">Panagrolaimus sp. PS1159</name>
    <dbReference type="NCBI Taxonomy" id="55785"/>
    <lineage>
        <taxon>Eukaryota</taxon>
        <taxon>Metazoa</taxon>
        <taxon>Ecdysozoa</taxon>
        <taxon>Nematoda</taxon>
        <taxon>Chromadorea</taxon>
        <taxon>Rhabditida</taxon>
        <taxon>Tylenchina</taxon>
        <taxon>Panagrolaimomorpha</taxon>
        <taxon>Panagrolaimoidea</taxon>
        <taxon>Panagrolaimidae</taxon>
        <taxon>Panagrolaimus</taxon>
    </lineage>
</organism>
<evidence type="ECO:0000313" key="1">
    <source>
        <dbReference type="Proteomes" id="UP000887580"/>
    </source>
</evidence>
<name>A0AC35FEF0_9BILA</name>
<sequence length="74" mass="8115">KSQIVQAAKLRGGLQDIANQLCVERIGVQHQAGSDSLLTAQTFFTLRDKFFGQQWDTSSHKLQGLLFGLGPQSV</sequence>
<reference evidence="2" key="1">
    <citation type="submission" date="2022-11" db="UniProtKB">
        <authorList>
            <consortium name="WormBaseParasite"/>
        </authorList>
    </citation>
    <scope>IDENTIFICATION</scope>
</reference>
<accession>A0AC35FEF0</accession>
<dbReference type="WBParaSite" id="PS1159_v2.g15844.t1">
    <property type="protein sequence ID" value="PS1159_v2.g15844.t1"/>
    <property type="gene ID" value="PS1159_v2.g15844"/>
</dbReference>